<dbReference type="GeneID" id="54357574"/>
<dbReference type="AlphaFoldDB" id="A0A6J3M5M6"/>
<protein>
    <submittedName>
        <fullName evidence="3">Uncharacterized protein</fullName>
    </submittedName>
</protein>
<accession>A0A6J3M5M6</accession>
<reference evidence="3" key="3">
    <citation type="submission" date="2025-08" db="UniProtKB">
        <authorList>
            <consortium name="RefSeq"/>
        </authorList>
    </citation>
    <scope>IDENTIFICATION</scope>
    <source>
        <strain evidence="3">CBS 342.82</strain>
    </source>
</reference>
<name>A0A6J3M5M6_9PEZI</name>
<evidence type="ECO:0000313" key="2">
    <source>
        <dbReference type="Proteomes" id="UP000504637"/>
    </source>
</evidence>
<feature type="region of interest" description="Disordered" evidence="1">
    <location>
        <begin position="155"/>
        <end position="248"/>
    </location>
</feature>
<reference evidence="3" key="1">
    <citation type="submission" date="2020-01" db="EMBL/GenBank/DDBJ databases">
        <authorList>
            <consortium name="DOE Joint Genome Institute"/>
            <person name="Haridas S."/>
            <person name="Albert R."/>
            <person name="Binder M."/>
            <person name="Bloem J."/>
            <person name="Labutti K."/>
            <person name="Salamov A."/>
            <person name="Andreopoulos B."/>
            <person name="Baker S.E."/>
            <person name="Barry K."/>
            <person name="Bills G."/>
            <person name="Bluhm B.H."/>
            <person name="Cannon C."/>
            <person name="Castanera R."/>
            <person name="Culley D.E."/>
            <person name="Daum C."/>
            <person name="Ezra D."/>
            <person name="Gonzalez J.B."/>
            <person name="Henrissat B."/>
            <person name="Kuo A."/>
            <person name="Liang C."/>
            <person name="Lipzen A."/>
            <person name="Lutzoni F."/>
            <person name="Magnuson J."/>
            <person name="Mondo S."/>
            <person name="Nolan M."/>
            <person name="Ohm R."/>
            <person name="Pangilinan J."/>
            <person name="Park H.-J."/>
            <person name="Ramirez L."/>
            <person name="Alfaro M."/>
            <person name="Sun H."/>
            <person name="Tritt A."/>
            <person name="Yoshinaga Y."/>
            <person name="Zwiers L.-H."/>
            <person name="Turgeon B.G."/>
            <person name="Goodwin S.B."/>
            <person name="Spatafora J.W."/>
            <person name="Crous P.W."/>
            <person name="Grigoriev I.V."/>
        </authorList>
    </citation>
    <scope>NUCLEOTIDE SEQUENCE</scope>
    <source>
        <strain evidence="3">CBS 342.82</strain>
    </source>
</reference>
<evidence type="ECO:0000256" key="1">
    <source>
        <dbReference type="SAM" id="MobiDB-lite"/>
    </source>
</evidence>
<reference evidence="3" key="2">
    <citation type="submission" date="2020-04" db="EMBL/GenBank/DDBJ databases">
        <authorList>
            <consortium name="NCBI Genome Project"/>
        </authorList>
    </citation>
    <scope>NUCLEOTIDE SEQUENCE</scope>
    <source>
        <strain evidence="3">CBS 342.82</strain>
    </source>
</reference>
<evidence type="ECO:0000313" key="3">
    <source>
        <dbReference type="RefSeq" id="XP_033460219.1"/>
    </source>
</evidence>
<organism evidence="3">
    <name type="scientific">Dissoconium aciculare CBS 342.82</name>
    <dbReference type="NCBI Taxonomy" id="1314786"/>
    <lineage>
        <taxon>Eukaryota</taxon>
        <taxon>Fungi</taxon>
        <taxon>Dikarya</taxon>
        <taxon>Ascomycota</taxon>
        <taxon>Pezizomycotina</taxon>
        <taxon>Dothideomycetes</taxon>
        <taxon>Dothideomycetidae</taxon>
        <taxon>Mycosphaerellales</taxon>
        <taxon>Dissoconiaceae</taxon>
        <taxon>Dissoconium</taxon>
    </lineage>
</organism>
<feature type="compositionally biased region" description="Polar residues" evidence="1">
    <location>
        <begin position="1"/>
        <end position="18"/>
    </location>
</feature>
<keyword evidence="2" id="KW-1185">Reference proteome</keyword>
<feature type="compositionally biased region" description="Basic and acidic residues" evidence="1">
    <location>
        <begin position="234"/>
        <end position="248"/>
    </location>
</feature>
<feature type="compositionally biased region" description="Polar residues" evidence="1">
    <location>
        <begin position="97"/>
        <end position="108"/>
    </location>
</feature>
<dbReference type="OrthoDB" id="5403747at2759"/>
<proteinExistence type="predicted"/>
<feature type="region of interest" description="Disordered" evidence="1">
    <location>
        <begin position="86"/>
        <end position="134"/>
    </location>
</feature>
<feature type="region of interest" description="Disordered" evidence="1">
    <location>
        <begin position="1"/>
        <end position="26"/>
    </location>
</feature>
<dbReference type="RefSeq" id="XP_033460219.1">
    <property type="nucleotide sequence ID" value="XM_033599775.1"/>
</dbReference>
<sequence>MTTNETGVRADSVTNSSLIVEAEDSKPKFSEKELQLLVAAMLSLKSGAPEIDIHRFQTNGKFNTLKTAQNTWGVLKRKLVNTTATMNNTNAAENREQPTTPSSGSTAARESKTTPRKTPTASRKRTSVVGKNIKTEEDGSAEIFIADDEVAANGYAYGDAEDEGEEEQASPKKKSKVVTTPRKTKPAPAAAGNTPKSGGNKTKKGKGKKAGDADEVIPPTENGDELEGQGQGHEGGEVGVKEEVLDDF</sequence>
<feature type="compositionally biased region" description="Acidic residues" evidence="1">
    <location>
        <begin position="159"/>
        <end position="168"/>
    </location>
</feature>
<dbReference type="Proteomes" id="UP000504637">
    <property type="component" value="Unplaced"/>
</dbReference>
<gene>
    <name evidence="3" type="ORF">K489DRAFT_226703</name>
</gene>
<feature type="compositionally biased region" description="Low complexity" evidence="1">
    <location>
        <begin position="177"/>
        <end position="200"/>
    </location>
</feature>